<gene>
    <name evidence="2" type="ORF">H9816_01695</name>
</gene>
<protein>
    <submittedName>
        <fullName evidence="2">ABC transporter substrate-binding protein</fullName>
    </submittedName>
</protein>
<evidence type="ECO:0000259" key="1">
    <source>
        <dbReference type="PROSITE" id="PS50983"/>
    </source>
</evidence>
<comment type="caution">
    <text evidence="2">The sequence shown here is derived from an EMBL/GenBank/DDBJ whole genome shotgun (WGS) entry which is preliminary data.</text>
</comment>
<dbReference type="SUPFAM" id="SSF53807">
    <property type="entry name" value="Helical backbone' metal receptor"/>
    <property type="match status" value="1"/>
</dbReference>
<dbReference type="Pfam" id="PF01497">
    <property type="entry name" value="Peripla_BP_2"/>
    <property type="match status" value="1"/>
</dbReference>
<evidence type="ECO:0000313" key="2">
    <source>
        <dbReference type="EMBL" id="HIZ14616.1"/>
    </source>
</evidence>
<dbReference type="EMBL" id="DXCC01000004">
    <property type="protein sequence ID" value="HIZ14616.1"/>
    <property type="molecule type" value="Genomic_DNA"/>
</dbReference>
<feature type="domain" description="Fe/B12 periplasmic-binding" evidence="1">
    <location>
        <begin position="97"/>
        <end position="371"/>
    </location>
</feature>
<dbReference type="PROSITE" id="PS50983">
    <property type="entry name" value="FE_B12_PBP"/>
    <property type="match status" value="1"/>
</dbReference>
<dbReference type="InterPro" id="IPR050902">
    <property type="entry name" value="ABC_Transporter_SBP"/>
</dbReference>
<organism evidence="2 3">
    <name type="scientific">Candidatus Tidjanibacter faecipullorum</name>
    <dbReference type="NCBI Taxonomy" id="2838766"/>
    <lineage>
        <taxon>Bacteria</taxon>
        <taxon>Pseudomonadati</taxon>
        <taxon>Bacteroidota</taxon>
        <taxon>Bacteroidia</taxon>
        <taxon>Bacteroidales</taxon>
        <taxon>Rikenellaceae</taxon>
        <taxon>Tidjanibacter</taxon>
    </lineage>
</organism>
<dbReference type="PROSITE" id="PS51257">
    <property type="entry name" value="PROKAR_LIPOPROTEIN"/>
    <property type="match status" value="1"/>
</dbReference>
<dbReference type="PANTHER" id="PTHR30535:SF34">
    <property type="entry name" value="MOLYBDATE-BINDING PROTEIN MOLA"/>
    <property type="match status" value="1"/>
</dbReference>
<reference evidence="2" key="1">
    <citation type="journal article" date="2021" name="PeerJ">
        <title>Extensive microbial diversity within the chicken gut microbiome revealed by metagenomics and culture.</title>
        <authorList>
            <person name="Gilroy R."/>
            <person name="Ravi A."/>
            <person name="Getino M."/>
            <person name="Pursley I."/>
            <person name="Horton D.L."/>
            <person name="Alikhan N.F."/>
            <person name="Baker D."/>
            <person name="Gharbi K."/>
            <person name="Hall N."/>
            <person name="Watson M."/>
            <person name="Adriaenssens E.M."/>
            <person name="Foster-Nyarko E."/>
            <person name="Jarju S."/>
            <person name="Secka A."/>
            <person name="Antonio M."/>
            <person name="Oren A."/>
            <person name="Chaudhuri R.R."/>
            <person name="La Ragione R."/>
            <person name="Hildebrand F."/>
            <person name="Pallen M.J."/>
        </authorList>
    </citation>
    <scope>NUCLEOTIDE SEQUENCE</scope>
    <source>
        <strain evidence="2">ChiHjej11B10-19426</strain>
    </source>
</reference>
<dbReference type="Proteomes" id="UP000824014">
    <property type="component" value="Unassembled WGS sequence"/>
</dbReference>
<dbReference type="PANTHER" id="PTHR30535">
    <property type="entry name" value="VITAMIN B12-BINDING PROTEIN"/>
    <property type="match status" value="1"/>
</dbReference>
<dbReference type="Gene3D" id="3.40.50.1980">
    <property type="entry name" value="Nitrogenase molybdenum iron protein domain"/>
    <property type="match status" value="2"/>
</dbReference>
<reference evidence="2" key="2">
    <citation type="submission" date="2021-04" db="EMBL/GenBank/DDBJ databases">
        <authorList>
            <person name="Gilroy R."/>
        </authorList>
    </citation>
    <scope>NUCLEOTIDE SEQUENCE</scope>
    <source>
        <strain evidence="2">ChiHjej11B10-19426</strain>
    </source>
</reference>
<proteinExistence type="predicted"/>
<name>A0A9D2DCP0_9BACT</name>
<dbReference type="AlphaFoldDB" id="A0A9D2DCP0"/>
<dbReference type="InterPro" id="IPR002491">
    <property type="entry name" value="ABC_transptr_periplasmic_BD"/>
</dbReference>
<evidence type="ECO:0000313" key="3">
    <source>
        <dbReference type="Proteomes" id="UP000824014"/>
    </source>
</evidence>
<sequence length="391" mass="42734">MHPLRTLFRTLLPLAGAALLAGCRPNPSVRLSGETVYAPKAATGYTILATDGASTVIEVRNPWQQEGDAATQLFVARNGECPPEGFAGQVVQAPIQSAVCFSATHVAYLDALGCTEIIRGVSGAEYLSNEPVREAFAAGRVRDIGYDANLNYELLAALQPDVVFIYGVGGEANTAVTDKLSELHIPYLYVGEYVEETPLGKAEWVIPFGELTDRRAESIVLFDGIAARYDTLRTRASRLAERPVVMINAPFRDVWFAPGDRSYMVRYLEDAAGDYAFKGTDDAGSRPISAEAAYLAAQTADVWLNPNMAYTMADLKAQNPKFADIRCVREGRVYNCTRRRTPGGGSDFWESGALRADLVLHDLILCLHPEAADSMRIEGLEAGLYYYEQLQ</sequence>
<dbReference type="GO" id="GO:0071281">
    <property type="term" value="P:cellular response to iron ion"/>
    <property type="evidence" value="ECO:0007669"/>
    <property type="project" value="TreeGrafter"/>
</dbReference>
<accession>A0A9D2DCP0</accession>